<dbReference type="GO" id="GO:0003677">
    <property type="term" value="F:DNA binding"/>
    <property type="evidence" value="ECO:0007669"/>
    <property type="project" value="UniProtKB-KW"/>
</dbReference>
<dbReference type="RefSeq" id="WP_215486169.1">
    <property type="nucleotide sequence ID" value="NZ_BAAAPJ010000001.1"/>
</dbReference>
<gene>
    <name evidence="1" type="ORF">J0P97_02315</name>
</gene>
<sequence length="156" mass="16180">MSSAREDALGSSAQRDLYGATWQERFASIREAYRLPQHRLASVIGLSAPMVSQLASGQRTKITNPAVLARVTLLEEHLADPGVRSGDADAIGAVLAEASTSVPVLTTQSTAGSARLASVAWLSRHATPAQLADLADHARGLGAVEVAAVLDDARGA</sequence>
<accession>A0ABS5XQV5</accession>
<evidence type="ECO:0000313" key="1">
    <source>
        <dbReference type="EMBL" id="MBT8796909.1"/>
    </source>
</evidence>
<name>A0ABS5XQV5_9MICO</name>
<evidence type="ECO:0000313" key="2">
    <source>
        <dbReference type="Proteomes" id="UP000740605"/>
    </source>
</evidence>
<dbReference type="Proteomes" id="UP000740605">
    <property type="component" value="Unassembled WGS sequence"/>
</dbReference>
<keyword evidence="1" id="KW-0238">DNA-binding</keyword>
<organism evidence="1 2">
    <name type="scientific">Microbacterium flavum</name>
    <dbReference type="NCBI Taxonomy" id="415216"/>
    <lineage>
        <taxon>Bacteria</taxon>
        <taxon>Bacillati</taxon>
        <taxon>Actinomycetota</taxon>
        <taxon>Actinomycetes</taxon>
        <taxon>Micrococcales</taxon>
        <taxon>Microbacteriaceae</taxon>
        <taxon>Microbacterium</taxon>
    </lineage>
</organism>
<protein>
    <submittedName>
        <fullName evidence="1">DNA-binding protein</fullName>
    </submittedName>
</protein>
<proteinExistence type="predicted"/>
<dbReference type="EMBL" id="JAFLHG010000002">
    <property type="protein sequence ID" value="MBT8796909.1"/>
    <property type="molecule type" value="Genomic_DNA"/>
</dbReference>
<reference evidence="1 2" key="1">
    <citation type="submission" date="2021-03" db="EMBL/GenBank/DDBJ databases">
        <title>Microbacterium pauli sp. nov., isolated from microfiltered milk.</title>
        <authorList>
            <person name="Bellassi P."/>
            <person name="Fontana A."/>
            <person name="Callegari M.L."/>
            <person name="Lorenzo M."/>
            <person name="Cappa F."/>
        </authorList>
    </citation>
    <scope>NUCLEOTIDE SEQUENCE [LARGE SCALE GENOMIC DNA]</scope>
    <source>
        <strain evidence="1 2">DSM 18909</strain>
    </source>
</reference>
<comment type="caution">
    <text evidence="1">The sequence shown here is derived from an EMBL/GenBank/DDBJ whole genome shotgun (WGS) entry which is preliminary data.</text>
</comment>
<keyword evidence="2" id="KW-1185">Reference proteome</keyword>